<organism evidence="1">
    <name type="scientific">freshwater metagenome</name>
    <dbReference type="NCBI Taxonomy" id="449393"/>
    <lineage>
        <taxon>unclassified sequences</taxon>
        <taxon>metagenomes</taxon>
        <taxon>ecological metagenomes</taxon>
    </lineage>
</organism>
<evidence type="ECO:0000313" key="1">
    <source>
        <dbReference type="EMBL" id="CAB4998189.1"/>
    </source>
</evidence>
<gene>
    <name evidence="1" type="ORF">UFOPK3954_01585</name>
</gene>
<dbReference type="AlphaFoldDB" id="A0A6J7P4Q2"/>
<accession>A0A6J7P4Q2</accession>
<protein>
    <submittedName>
        <fullName evidence="1">Unannotated protein</fullName>
    </submittedName>
</protein>
<dbReference type="EMBL" id="CAFBON010000174">
    <property type="protein sequence ID" value="CAB4998189.1"/>
    <property type="molecule type" value="Genomic_DNA"/>
</dbReference>
<proteinExistence type="predicted"/>
<reference evidence="1" key="1">
    <citation type="submission" date="2020-05" db="EMBL/GenBank/DDBJ databases">
        <authorList>
            <person name="Chiriac C."/>
            <person name="Salcher M."/>
            <person name="Ghai R."/>
            <person name="Kavagutti S V."/>
        </authorList>
    </citation>
    <scope>NUCLEOTIDE SEQUENCE</scope>
</reference>
<sequence>MISRVHGVDPLVATAARPHSSALPHPVVPVVPVLARKVARTTSEQAAQPWLERRMTRTPAPLAPRCARGTPTTTTRRPAQVLAQVATVQKVSSGPGLACTPASRVAMAVWASFLQLRVRSSAPRSGHGRWVATPATQGLLWAVAAVPRVSGTRTPTCSIAALVPRCTVTPTLRPAPAPRSARTTTAARMLSVATGSSAAWTQTWSSQTVPARVRPRRLEVLARAAAVVQGSFLAPRIFRPMAQGATAVRSSSAISLARFPSVVLQAAPPQRATARASTS</sequence>
<name>A0A6J7P4Q2_9ZZZZ</name>